<accession>A0A8S3VJF0</accession>
<evidence type="ECO:0000259" key="2">
    <source>
        <dbReference type="Pfam" id="PF13843"/>
    </source>
</evidence>
<organism evidence="3 4">
    <name type="scientific">Mytilus edulis</name>
    <name type="common">Blue mussel</name>
    <dbReference type="NCBI Taxonomy" id="6550"/>
    <lineage>
        <taxon>Eukaryota</taxon>
        <taxon>Metazoa</taxon>
        <taxon>Spiralia</taxon>
        <taxon>Lophotrochozoa</taxon>
        <taxon>Mollusca</taxon>
        <taxon>Bivalvia</taxon>
        <taxon>Autobranchia</taxon>
        <taxon>Pteriomorphia</taxon>
        <taxon>Mytilida</taxon>
        <taxon>Mytiloidea</taxon>
        <taxon>Mytilidae</taxon>
        <taxon>Mytilinae</taxon>
        <taxon>Mytilus</taxon>
    </lineage>
</organism>
<sequence>MKFRQKGCLVASAWKDKKVVNVLSTIHDNSTSEVQRLVNTDGTLSRQNFVCPKMVSDYTSNMGGVNRATNISSITVTIIKLSNGMKKLDDIDTQRDRYFDTLNLKYIECEAGKCLDIQSLAKKKESARLQVVNKTGGGPPPEDTLKSWEKM</sequence>
<evidence type="ECO:0000313" key="3">
    <source>
        <dbReference type="EMBL" id="CAG2256383.1"/>
    </source>
</evidence>
<evidence type="ECO:0000313" key="4">
    <source>
        <dbReference type="Proteomes" id="UP000683360"/>
    </source>
</evidence>
<comment type="caution">
    <text evidence="3">The sequence shown here is derived from an EMBL/GenBank/DDBJ whole genome shotgun (WGS) entry which is preliminary data.</text>
</comment>
<dbReference type="Proteomes" id="UP000683360">
    <property type="component" value="Unassembled WGS sequence"/>
</dbReference>
<keyword evidence="4" id="KW-1185">Reference proteome</keyword>
<feature type="region of interest" description="Disordered" evidence="1">
    <location>
        <begin position="132"/>
        <end position="151"/>
    </location>
</feature>
<dbReference type="InterPro" id="IPR029526">
    <property type="entry name" value="PGBD"/>
</dbReference>
<name>A0A8S3VJF0_MYTED</name>
<dbReference type="Pfam" id="PF13843">
    <property type="entry name" value="DDE_Tnp_1_7"/>
    <property type="match status" value="1"/>
</dbReference>
<dbReference type="EMBL" id="CAJPWZ010003303">
    <property type="protein sequence ID" value="CAG2256383.1"/>
    <property type="molecule type" value="Genomic_DNA"/>
</dbReference>
<dbReference type="AlphaFoldDB" id="A0A8S3VJF0"/>
<proteinExistence type="predicted"/>
<reference evidence="3" key="1">
    <citation type="submission" date="2021-03" db="EMBL/GenBank/DDBJ databases">
        <authorList>
            <person name="Bekaert M."/>
        </authorList>
    </citation>
    <scope>NUCLEOTIDE SEQUENCE</scope>
</reference>
<protein>
    <recommendedName>
        <fullName evidence="2">PiggyBac transposable element-derived protein domain-containing protein</fullName>
    </recommendedName>
</protein>
<evidence type="ECO:0000256" key="1">
    <source>
        <dbReference type="SAM" id="MobiDB-lite"/>
    </source>
</evidence>
<gene>
    <name evidence="3" type="ORF">MEDL_67709</name>
</gene>
<feature type="domain" description="PiggyBac transposable element-derived protein" evidence="2">
    <location>
        <begin position="3"/>
        <end position="71"/>
    </location>
</feature>
<dbReference type="OrthoDB" id="6147913at2759"/>